<feature type="transmembrane region" description="Helical" evidence="6">
    <location>
        <begin position="161"/>
        <end position="182"/>
    </location>
</feature>
<feature type="transmembrane region" description="Helical" evidence="6">
    <location>
        <begin position="21"/>
        <end position="42"/>
    </location>
</feature>
<dbReference type="PANTHER" id="PTHR32322:SF2">
    <property type="entry name" value="EAMA DOMAIN-CONTAINING PROTEIN"/>
    <property type="match status" value="1"/>
</dbReference>
<comment type="caution">
    <text evidence="8">The sequence shown here is derived from an EMBL/GenBank/DDBJ whole genome shotgun (WGS) entry which is preliminary data.</text>
</comment>
<comment type="subcellular location">
    <subcellularLocation>
        <location evidence="1">Membrane</location>
        <topology evidence="1">Multi-pass membrane protein</topology>
    </subcellularLocation>
</comment>
<evidence type="ECO:0000256" key="1">
    <source>
        <dbReference type="ARBA" id="ARBA00004141"/>
    </source>
</evidence>
<feature type="transmembrane region" description="Helical" evidence="6">
    <location>
        <begin position="48"/>
        <end position="69"/>
    </location>
</feature>
<evidence type="ECO:0000256" key="6">
    <source>
        <dbReference type="SAM" id="Phobius"/>
    </source>
</evidence>
<dbReference type="InterPro" id="IPR037185">
    <property type="entry name" value="EmrE-like"/>
</dbReference>
<evidence type="ECO:0000256" key="2">
    <source>
        <dbReference type="ARBA" id="ARBA00007362"/>
    </source>
</evidence>
<gene>
    <name evidence="8" type="ORF">F8O01_12165</name>
</gene>
<evidence type="ECO:0000259" key="7">
    <source>
        <dbReference type="Pfam" id="PF00892"/>
    </source>
</evidence>
<evidence type="ECO:0000256" key="4">
    <source>
        <dbReference type="ARBA" id="ARBA00022989"/>
    </source>
</evidence>
<protein>
    <submittedName>
        <fullName evidence="8">DMT family transporter</fullName>
    </submittedName>
</protein>
<evidence type="ECO:0000256" key="5">
    <source>
        <dbReference type="ARBA" id="ARBA00023136"/>
    </source>
</evidence>
<dbReference type="SUPFAM" id="SSF103481">
    <property type="entry name" value="Multidrug resistance efflux transporter EmrE"/>
    <property type="match status" value="2"/>
</dbReference>
<keyword evidence="4 6" id="KW-1133">Transmembrane helix</keyword>
<feature type="transmembrane region" description="Helical" evidence="6">
    <location>
        <begin position="228"/>
        <end position="246"/>
    </location>
</feature>
<sequence>MSEPNSAIANLSRSLFARSGISWGFVGVLAFSLTVPLTRVAVDDGAMSPVFAGAARTVVAAVLAAVTLLATRARLPKGSQWWRIAVVAAGIVVAFPLLTSFALRSAPASHGAVVIALLPAATAVAAVIRTGERPGCSFWVAAGAGAIATLAFATVQGGGIGGAHSAGLLLTAAVVAAAVGYAEGGLLARELGAWQVICWALVVASPVMVPTTILSLVQDPPAASPTEWAAFAYLAVMSTFLGYIAWYRVLSIGPMAQVSQIQLTQPVMSIAWAVLLLGEQLTWPTVVGALAVVVCALTAVRSRARPATARTHSTTASRPRLTR</sequence>
<dbReference type="PANTHER" id="PTHR32322">
    <property type="entry name" value="INNER MEMBRANE TRANSPORTER"/>
    <property type="match status" value="1"/>
</dbReference>
<dbReference type="Proteomes" id="UP000467240">
    <property type="component" value="Unassembled WGS sequence"/>
</dbReference>
<dbReference type="OrthoDB" id="9784288at2"/>
<accession>A0A7J5BS57</accession>
<dbReference type="GO" id="GO:0016020">
    <property type="term" value="C:membrane"/>
    <property type="evidence" value="ECO:0007669"/>
    <property type="project" value="UniProtKB-SubCell"/>
</dbReference>
<organism evidence="8 9">
    <name type="scientific">Pseudoclavibacter chungangensis</name>
    <dbReference type="NCBI Taxonomy" id="587635"/>
    <lineage>
        <taxon>Bacteria</taxon>
        <taxon>Bacillati</taxon>
        <taxon>Actinomycetota</taxon>
        <taxon>Actinomycetes</taxon>
        <taxon>Micrococcales</taxon>
        <taxon>Microbacteriaceae</taxon>
        <taxon>Pseudoclavibacter</taxon>
    </lineage>
</organism>
<keyword evidence="9" id="KW-1185">Reference proteome</keyword>
<feature type="transmembrane region" description="Helical" evidence="6">
    <location>
        <begin position="109"/>
        <end position="128"/>
    </location>
</feature>
<feature type="domain" description="EamA" evidence="7">
    <location>
        <begin position="19"/>
        <end position="150"/>
    </location>
</feature>
<name>A0A7J5BS57_9MICO</name>
<dbReference type="RefSeq" id="WP_158041151.1">
    <property type="nucleotide sequence ID" value="NZ_JACCFV010000001.1"/>
</dbReference>
<feature type="transmembrane region" description="Helical" evidence="6">
    <location>
        <begin position="135"/>
        <end position="155"/>
    </location>
</feature>
<proteinExistence type="inferred from homology"/>
<evidence type="ECO:0000313" key="9">
    <source>
        <dbReference type="Proteomes" id="UP000467240"/>
    </source>
</evidence>
<keyword evidence="5 6" id="KW-0472">Membrane</keyword>
<feature type="domain" description="EamA" evidence="7">
    <location>
        <begin position="168"/>
        <end position="297"/>
    </location>
</feature>
<dbReference type="InterPro" id="IPR050638">
    <property type="entry name" value="AA-Vitamin_Transporters"/>
</dbReference>
<feature type="transmembrane region" description="Helical" evidence="6">
    <location>
        <begin position="81"/>
        <end position="103"/>
    </location>
</feature>
<evidence type="ECO:0000313" key="8">
    <source>
        <dbReference type="EMBL" id="KAB1655372.1"/>
    </source>
</evidence>
<dbReference type="InterPro" id="IPR000620">
    <property type="entry name" value="EamA_dom"/>
</dbReference>
<dbReference type="EMBL" id="WBJZ01000015">
    <property type="protein sequence ID" value="KAB1655372.1"/>
    <property type="molecule type" value="Genomic_DNA"/>
</dbReference>
<keyword evidence="3 6" id="KW-0812">Transmembrane</keyword>
<comment type="similarity">
    <text evidence="2">Belongs to the EamA transporter family.</text>
</comment>
<reference evidence="8 9" key="1">
    <citation type="submission" date="2019-09" db="EMBL/GenBank/DDBJ databases">
        <title>Phylogeny of genus Pseudoclavibacter and closely related genus.</title>
        <authorList>
            <person name="Li Y."/>
        </authorList>
    </citation>
    <scope>NUCLEOTIDE SEQUENCE [LARGE SCALE GENOMIC DNA]</scope>
    <source>
        <strain evidence="8 9">DSM 23821</strain>
    </source>
</reference>
<feature type="transmembrane region" description="Helical" evidence="6">
    <location>
        <begin position="194"/>
        <end position="216"/>
    </location>
</feature>
<evidence type="ECO:0000256" key="3">
    <source>
        <dbReference type="ARBA" id="ARBA00022692"/>
    </source>
</evidence>
<dbReference type="AlphaFoldDB" id="A0A7J5BS57"/>
<dbReference type="Pfam" id="PF00892">
    <property type="entry name" value="EamA"/>
    <property type="match status" value="2"/>
</dbReference>